<sequence length="34" mass="3844">MARNLPDKYRTTFPATISILKNRNKKLPVDPTGS</sequence>
<name>A0A2P8E1U6_9BACT</name>
<dbReference type="AlphaFoldDB" id="A0A2P8E1U6"/>
<protein>
    <submittedName>
        <fullName evidence="1">Uncharacterized protein</fullName>
    </submittedName>
</protein>
<evidence type="ECO:0000313" key="2">
    <source>
        <dbReference type="Proteomes" id="UP000240708"/>
    </source>
</evidence>
<evidence type="ECO:0000313" key="1">
    <source>
        <dbReference type="EMBL" id="PSL03443.1"/>
    </source>
</evidence>
<reference evidence="1 2" key="1">
    <citation type="submission" date="2018-03" db="EMBL/GenBank/DDBJ databases">
        <title>Genomic Encyclopedia of Archaeal and Bacterial Type Strains, Phase II (KMG-II): from individual species to whole genera.</title>
        <authorList>
            <person name="Goeker M."/>
        </authorList>
    </citation>
    <scope>NUCLEOTIDE SEQUENCE [LARGE SCALE GENOMIC DNA]</scope>
    <source>
        <strain evidence="1 2">DSM 28057</strain>
    </source>
</reference>
<comment type="caution">
    <text evidence="1">The sequence shown here is derived from an EMBL/GenBank/DDBJ whole genome shotgun (WGS) entry which is preliminary data.</text>
</comment>
<gene>
    <name evidence="1" type="ORF">CLV48_107161</name>
</gene>
<dbReference type="Proteomes" id="UP000240708">
    <property type="component" value="Unassembled WGS sequence"/>
</dbReference>
<keyword evidence="2" id="KW-1185">Reference proteome</keyword>
<accession>A0A2P8E1U6</accession>
<dbReference type="EMBL" id="PYGF01000007">
    <property type="protein sequence ID" value="PSL03443.1"/>
    <property type="molecule type" value="Genomic_DNA"/>
</dbReference>
<proteinExistence type="predicted"/>
<organism evidence="1 2">
    <name type="scientific">Cecembia rubra</name>
    <dbReference type="NCBI Taxonomy" id="1485585"/>
    <lineage>
        <taxon>Bacteria</taxon>
        <taxon>Pseudomonadati</taxon>
        <taxon>Bacteroidota</taxon>
        <taxon>Cytophagia</taxon>
        <taxon>Cytophagales</taxon>
        <taxon>Cyclobacteriaceae</taxon>
        <taxon>Cecembia</taxon>
    </lineage>
</organism>